<keyword evidence="5 6" id="KW-0472">Membrane</keyword>
<sequence length="195" mass="19796">MAVLLIELTPGPNMAWLVALVLGEGRKAGLAAIGGVALGLLANGLLSAVGASALLAALPQAASFVGFAGAAMMLYLAWEAWRASGETSPASVPREAPGRHFLAGFAINLFNPKAALFFLAVAPQFVAGGAPTIRQAITLALISVAIATAVHFLLIFGAASIRPVLLEPGRAKFVRRALALAMVGVAAWFVASAIG</sequence>
<keyword evidence="4 6" id="KW-1133">Transmembrane helix</keyword>
<name>A0ABT1XLV9_9SPHN</name>
<proteinExistence type="predicted"/>
<accession>A0ABT1XLV9</accession>
<feature type="transmembrane region" description="Helical" evidence="6">
    <location>
        <begin position="173"/>
        <end position="194"/>
    </location>
</feature>
<dbReference type="PANTHER" id="PTHR30086:SF20">
    <property type="entry name" value="ARGININE EXPORTER PROTEIN ARGO-RELATED"/>
    <property type="match status" value="1"/>
</dbReference>
<feature type="transmembrane region" description="Helical" evidence="6">
    <location>
        <begin position="137"/>
        <end position="161"/>
    </location>
</feature>
<dbReference type="InterPro" id="IPR001123">
    <property type="entry name" value="LeuE-type"/>
</dbReference>
<dbReference type="Proteomes" id="UP001206067">
    <property type="component" value="Unassembled WGS sequence"/>
</dbReference>
<evidence type="ECO:0000313" key="8">
    <source>
        <dbReference type="Proteomes" id="UP001206067"/>
    </source>
</evidence>
<evidence type="ECO:0000256" key="2">
    <source>
        <dbReference type="ARBA" id="ARBA00022475"/>
    </source>
</evidence>
<feature type="transmembrane region" description="Helical" evidence="6">
    <location>
        <begin position="30"/>
        <end position="55"/>
    </location>
</feature>
<feature type="transmembrane region" description="Helical" evidence="6">
    <location>
        <begin position="61"/>
        <end position="81"/>
    </location>
</feature>
<evidence type="ECO:0000256" key="5">
    <source>
        <dbReference type="ARBA" id="ARBA00023136"/>
    </source>
</evidence>
<keyword evidence="8" id="KW-1185">Reference proteome</keyword>
<protein>
    <submittedName>
        <fullName evidence="7">LysE family translocator</fullName>
    </submittedName>
</protein>
<dbReference type="PANTHER" id="PTHR30086">
    <property type="entry name" value="ARGININE EXPORTER PROTEIN ARGO"/>
    <property type="match status" value="1"/>
</dbReference>
<organism evidence="7 8">
    <name type="scientific">Parerythrobacter lacustris</name>
    <dbReference type="NCBI Taxonomy" id="2969984"/>
    <lineage>
        <taxon>Bacteria</taxon>
        <taxon>Pseudomonadati</taxon>
        <taxon>Pseudomonadota</taxon>
        <taxon>Alphaproteobacteria</taxon>
        <taxon>Sphingomonadales</taxon>
        <taxon>Erythrobacteraceae</taxon>
        <taxon>Parerythrobacter</taxon>
    </lineage>
</organism>
<evidence type="ECO:0000256" key="1">
    <source>
        <dbReference type="ARBA" id="ARBA00004651"/>
    </source>
</evidence>
<reference evidence="7 8" key="1">
    <citation type="submission" date="2022-08" db="EMBL/GenBank/DDBJ databases">
        <title>Polyphasic taxonomy analysis of Qipengyuania sp.RS5-5.</title>
        <authorList>
            <person name="Xamxidin M."/>
            <person name="Wu M."/>
        </authorList>
    </citation>
    <scope>NUCLEOTIDE SEQUENCE [LARGE SCALE GENOMIC DNA]</scope>
    <source>
        <strain evidence="7 8">RS5-5</strain>
    </source>
</reference>
<comment type="subcellular location">
    <subcellularLocation>
        <location evidence="1">Cell membrane</location>
        <topology evidence="1">Multi-pass membrane protein</topology>
    </subcellularLocation>
</comment>
<dbReference type="EMBL" id="JANKHH010000001">
    <property type="protein sequence ID" value="MCR2832648.1"/>
    <property type="molecule type" value="Genomic_DNA"/>
</dbReference>
<gene>
    <name evidence="7" type="ORF">NSO95_01700</name>
</gene>
<evidence type="ECO:0000256" key="4">
    <source>
        <dbReference type="ARBA" id="ARBA00022989"/>
    </source>
</evidence>
<evidence type="ECO:0000313" key="7">
    <source>
        <dbReference type="EMBL" id="MCR2832648.1"/>
    </source>
</evidence>
<keyword evidence="2" id="KW-1003">Cell membrane</keyword>
<evidence type="ECO:0000256" key="3">
    <source>
        <dbReference type="ARBA" id="ARBA00022692"/>
    </source>
</evidence>
<feature type="transmembrane region" description="Helical" evidence="6">
    <location>
        <begin position="101"/>
        <end position="125"/>
    </location>
</feature>
<keyword evidence="3 6" id="KW-0812">Transmembrane</keyword>
<evidence type="ECO:0000256" key="6">
    <source>
        <dbReference type="SAM" id="Phobius"/>
    </source>
</evidence>
<comment type="caution">
    <text evidence="7">The sequence shown here is derived from an EMBL/GenBank/DDBJ whole genome shotgun (WGS) entry which is preliminary data.</text>
</comment>
<dbReference type="Pfam" id="PF01810">
    <property type="entry name" value="LysE"/>
    <property type="match status" value="1"/>
</dbReference>